<dbReference type="GO" id="GO:0016712">
    <property type="term" value="F:oxidoreductase activity, acting on paired donors, with incorporation or reduction of molecular oxygen, reduced flavin or flavoprotein as one donor, and incorporation of one atom of oxygen"/>
    <property type="evidence" value="ECO:0007669"/>
    <property type="project" value="TreeGrafter"/>
</dbReference>
<evidence type="ECO:0000256" key="1">
    <source>
        <dbReference type="ARBA" id="ARBA00010617"/>
    </source>
</evidence>
<dbReference type="InterPro" id="IPR050182">
    <property type="entry name" value="Cytochrome_P450_fam2"/>
</dbReference>
<dbReference type="PANTHER" id="PTHR24300:SF403">
    <property type="entry name" value="CYTOCHROME P450 306A1"/>
    <property type="match status" value="1"/>
</dbReference>
<dbReference type="Pfam" id="PF00067">
    <property type="entry name" value="p450"/>
    <property type="match status" value="1"/>
</dbReference>
<gene>
    <name evidence="6" type="ORF">LSH36_12g36072</name>
</gene>
<reference evidence="6" key="1">
    <citation type="journal article" date="2023" name="Mol. Biol. Evol.">
        <title>Third-Generation Sequencing Reveals the Adaptive Role of the Epigenome in Three Deep-Sea Polychaetes.</title>
        <authorList>
            <person name="Perez M."/>
            <person name="Aroh O."/>
            <person name="Sun Y."/>
            <person name="Lan Y."/>
            <person name="Juniper S.K."/>
            <person name="Young C.R."/>
            <person name="Angers B."/>
            <person name="Qian P.Y."/>
        </authorList>
    </citation>
    <scope>NUCLEOTIDE SEQUENCE</scope>
    <source>
        <strain evidence="6">P08H-3</strain>
    </source>
</reference>
<evidence type="ECO:0000256" key="5">
    <source>
        <dbReference type="RuleBase" id="RU000461"/>
    </source>
</evidence>
<evidence type="ECO:0000256" key="2">
    <source>
        <dbReference type="ARBA" id="ARBA00022723"/>
    </source>
</evidence>
<dbReference type="Proteomes" id="UP001208570">
    <property type="component" value="Unassembled WGS sequence"/>
</dbReference>
<accession>A0AAD9NGB0</accession>
<keyword evidence="5" id="KW-0560">Oxidoreductase</keyword>
<dbReference type="GO" id="GO:0008395">
    <property type="term" value="F:steroid hydroxylase activity"/>
    <property type="evidence" value="ECO:0007669"/>
    <property type="project" value="TreeGrafter"/>
</dbReference>
<keyword evidence="2 4" id="KW-0479">Metal-binding</keyword>
<dbReference type="EMBL" id="JAODUP010000012">
    <property type="protein sequence ID" value="KAK2169207.1"/>
    <property type="molecule type" value="Genomic_DNA"/>
</dbReference>
<dbReference type="GO" id="GO:0005506">
    <property type="term" value="F:iron ion binding"/>
    <property type="evidence" value="ECO:0007669"/>
    <property type="project" value="InterPro"/>
</dbReference>
<dbReference type="GO" id="GO:0006082">
    <property type="term" value="P:organic acid metabolic process"/>
    <property type="evidence" value="ECO:0007669"/>
    <property type="project" value="TreeGrafter"/>
</dbReference>
<dbReference type="PRINTS" id="PR00463">
    <property type="entry name" value="EP450I"/>
</dbReference>
<dbReference type="InterPro" id="IPR002401">
    <property type="entry name" value="Cyt_P450_E_grp-I"/>
</dbReference>
<keyword evidence="7" id="KW-1185">Reference proteome</keyword>
<dbReference type="PRINTS" id="PR00385">
    <property type="entry name" value="P450"/>
</dbReference>
<proteinExistence type="inferred from homology"/>
<comment type="caution">
    <text evidence="6">The sequence shown here is derived from an EMBL/GenBank/DDBJ whole genome shotgun (WGS) entry which is preliminary data.</text>
</comment>
<dbReference type="SUPFAM" id="SSF48264">
    <property type="entry name" value="Cytochrome P450"/>
    <property type="match status" value="1"/>
</dbReference>
<evidence type="ECO:0000313" key="6">
    <source>
        <dbReference type="EMBL" id="KAK2169207.1"/>
    </source>
</evidence>
<sequence>MDDRKKLPFTEASILEIQRLADIVPLGIPHAVTEDVQFRGYFIPKDTLVLSNMYSVHMNPELWPEPEKFKPERFLQRGMKVEKKELIPFSVGKRVCLGESLARAELFLSLSSDLRLIILFQTSKVVLLLLTFRNHSMF</sequence>
<dbReference type="InterPro" id="IPR017972">
    <property type="entry name" value="Cyt_P450_CS"/>
</dbReference>
<dbReference type="GO" id="GO:0006805">
    <property type="term" value="P:xenobiotic metabolic process"/>
    <property type="evidence" value="ECO:0007669"/>
    <property type="project" value="TreeGrafter"/>
</dbReference>
<dbReference type="AlphaFoldDB" id="A0AAD9NGB0"/>
<dbReference type="PROSITE" id="PS00086">
    <property type="entry name" value="CYTOCHROME_P450"/>
    <property type="match status" value="1"/>
</dbReference>
<dbReference type="GO" id="GO:0020037">
    <property type="term" value="F:heme binding"/>
    <property type="evidence" value="ECO:0007669"/>
    <property type="project" value="InterPro"/>
</dbReference>
<dbReference type="PANTHER" id="PTHR24300">
    <property type="entry name" value="CYTOCHROME P450 508A4-RELATED"/>
    <property type="match status" value="1"/>
</dbReference>
<dbReference type="InterPro" id="IPR001128">
    <property type="entry name" value="Cyt_P450"/>
</dbReference>
<protein>
    <recommendedName>
        <fullName evidence="8">Cytochrome P450</fullName>
    </recommendedName>
</protein>
<organism evidence="6 7">
    <name type="scientific">Paralvinella palmiformis</name>
    <dbReference type="NCBI Taxonomy" id="53620"/>
    <lineage>
        <taxon>Eukaryota</taxon>
        <taxon>Metazoa</taxon>
        <taxon>Spiralia</taxon>
        <taxon>Lophotrochozoa</taxon>
        <taxon>Annelida</taxon>
        <taxon>Polychaeta</taxon>
        <taxon>Sedentaria</taxon>
        <taxon>Canalipalpata</taxon>
        <taxon>Terebellida</taxon>
        <taxon>Terebelliformia</taxon>
        <taxon>Alvinellidae</taxon>
        <taxon>Paralvinella</taxon>
    </lineage>
</organism>
<evidence type="ECO:0000313" key="7">
    <source>
        <dbReference type="Proteomes" id="UP001208570"/>
    </source>
</evidence>
<name>A0AAD9NGB0_9ANNE</name>
<evidence type="ECO:0000256" key="4">
    <source>
        <dbReference type="PIRSR" id="PIRSR602401-1"/>
    </source>
</evidence>
<dbReference type="GO" id="GO:0005737">
    <property type="term" value="C:cytoplasm"/>
    <property type="evidence" value="ECO:0007669"/>
    <property type="project" value="TreeGrafter"/>
</dbReference>
<dbReference type="Gene3D" id="1.10.630.10">
    <property type="entry name" value="Cytochrome P450"/>
    <property type="match status" value="1"/>
</dbReference>
<keyword evidence="5" id="KW-0503">Monooxygenase</keyword>
<dbReference type="InterPro" id="IPR036396">
    <property type="entry name" value="Cyt_P450_sf"/>
</dbReference>
<evidence type="ECO:0008006" key="8">
    <source>
        <dbReference type="Google" id="ProtNLM"/>
    </source>
</evidence>
<keyword evidence="3 4" id="KW-0408">Iron</keyword>
<keyword evidence="4 5" id="KW-0349">Heme</keyword>
<comment type="similarity">
    <text evidence="1 5">Belongs to the cytochrome P450 family.</text>
</comment>
<feature type="binding site" description="axial binding residue" evidence="4">
    <location>
        <position position="96"/>
    </location>
    <ligand>
        <name>heme</name>
        <dbReference type="ChEBI" id="CHEBI:30413"/>
    </ligand>
    <ligandPart>
        <name>Fe</name>
        <dbReference type="ChEBI" id="CHEBI:18248"/>
    </ligandPart>
</feature>
<comment type="cofactor">
    <cofactor evidence="4">
        <name>heme</name>
        <dbReference type="ChEBI" id="CHEBI:30413"/>
    </cofactor>
</comment>
<evidence type="ECO:0000256" key="3">
    <source>
        <dbReference type="ARBA" id="ARBA00023004"/>
    </source>
</evidence>